<proteinExistence type="predicted"/>
<reference evidence="2 3" key="1">
    <citation type="submission" date="2015-09" db="EMBL/GenBank/DDBJ databases">
        <title>Complete genome sequence of Defluviimonas alba cai42t isolated from an oilfield in Xinjiang.</title>
        <authorList>
            <person name="Geng S."/>
            <person name="Pan X."/>
            <person name="Wu X."/>
        </authorList>
    </citation>
    <scope>NUCLEOTIDE SEQUENCE [LARGE SCALE GENOMIC DNA]</scope>
    <source>
        <strain evidence="3">cai42</strain>
    </source>
</reference>
<accession>A0A165SIW4</accession>
<dbReference type="EMBL" id="CP012661">
    <property type="protein sequence ID" value="AMY68509.1"/>
    <property type="molecule type" value="Genomic_DNA"/>
</dbReference>
<organism evidence="2 3">
    <name type="scientific">Frigidibacter mobilis</name>
    <dbReference type="NCBI Taxonomy" id="1335048"/>
    <lineage>
        <taxon>Bacteria</taxon>
        <taxon>Pseudomonadati</taxon>
        <taxon>Pseudomonadota</taxon>
        <taxon>Alphaproteobacteria</taxon>
        <taxon>Rhodobacterales</taxon>
        <taxon>Paracoccaceae</taxon>
        <taxon>Frigidibacter</taxon>
    </lineage>
</organism>
<dbReference type="InterPro" id="IPR011009">
    <property type="entry name" value="Kinase-like_dom_sf"/>
</dbReference>
<gene>
    <name evidence="2" type="ORF">AKL17_1253</name>
</gene>
<dbReference type="STRING" id="1335048.AKL17_1253"/>
<dbReference type="Proteomes" id="UP000076128">
    <property type="component" value="Chromosome"/>
</dbReference>
<sequence length="244" mass="25531">MTRPPDSVLALWGITAPLQQLTGGHRNAAWRTMCGQGRDLVIKGTRRSAAALAWLDGMMDAAEAAGFVVPRLIASGQGRLIEAGWTCEPFIDGRPFAAADLAAIAVRIADLHRRTAALPQRPGFAGAVELAAGAEAGGDVDLRAMPVPLAQACRVAWGALRGQPQAGVHGDLGPGNLLWGMDGRPVLLDWDEARVDAVPFDTGPCGAALAPPLRRALLAWEIACCWQLEPERAADLAPGFLAGA</sequence>
<evidence type="ECO:0000259" key="1">
    <source>
        <dbReference type="Pfam" id="PF01636"/>
    </source>
</evidence>
<dbReference type="Pfam" id="PF01636">
    <property type="entry name" value="APH"/>
    <property type="match status" value="1"/>
</dbReference>
<feature type="domain" description="Aminoglycoside phosphotransferase" evidence="1">
    <location>
        <begin position="18"/>
        <end position="210"/>
    </location>
</feature>
<dbReference type="AlphaFoldDB" id="A0A165SIW4"/>
<dbReference type="RefSeq" id="WP_066811624.1">
    <property type="nucleotide sequence ID" value="NZ_CP012661.1"/>
</dbReference>
<evidence type="ECO:0000313" key="2">
    <source>
        <dbReference type="EMBL" id="AMY68509.1"/>
    </source>
</evidence>
<dbReference type="InterPro" id="IPR002575">
    <property type="entry name" value="Aminoglycoside_PTrfase"/>
</dbReference>
<name>A0A165SIW4_9RHOB</name>
<dbReference type="SUPFAM" id="SSF56112">
    <property type="entry name" value="Protein kinase-like (PK-like)"/>
    <property type="match status" value="1"/>
</dbReference>
<dbReference type="OrthoDB" id="7326703at2"/>
<dbReference type="KEGG" id="daa:AKL17_1253"/>
<keyword evidence="3" id="KW-1185">Reference proteome</keyword>
<evidence type="ECO:0000313" key="3">
    <source>
        <dbReference type="Proteomes" id="UP000076128"/>
    </source>
</evidence>
<protein>
    <recommendedName>
        <fullName evidence="1">Aminoglycoside phosphotransferase domain-containing protein</fullName>
    </recommendedName>
</protein>